<dbReference type="PROSITE" id="PS50203">
    <property type="entry name" value="CALPAIN_CAT"/>
    <property type="match status" value="1"/>
</dbReference>
<dbReference type="CDD" id="cd00044">
    <property type="entry name" value="CysPc"/>
    <property type="match status" value="1"/>
</dbReference>
<evidence type="ECO:0000256" key="4">
    <source>
        <dbReference type="ARBA" id="ARBA00022807"/>
    </source>
</evidence>
<dbReference type="EMBL" id="JARO02002545">
    <property type="protein sequence ID" value="KPP72414.1"/>
    <property type="molecule type" value="Genomic_DNA"/>
</dbReference>
<dbReference type="GO" id="GO:0043066">
    <property type="term" value="P:negative regulation of apoptotic process"/>
    <property type="evidence" value="ECO:0007669"/>
    <property type="project" value="TreeGrafter"/>
</dbReference>
<dbReference type="InterPro" id="IPR022684">
    <property type="entry name" value="Calpain_cysteine_protease"/>
</dbReference>
<name>A0A0P7YW81_SCLFO</name>
<dbReference type="GO" id="GO:0004198">
    <property type="term" value="F:calcium-dependent cysteine-type endopeptidase activity"/>
    <property type="evidence" value="ECO:0007669"/>
    <property type="project" value="InterPro"/>
</dbReference>
<reference evidence="9 10" key="1">
    <citation type="submission" date="2015-08" db="EMBL/GenBank/DDBJ databases">
        <title>The genome of the Asian arowana (Scleropages formosus).</title>
        <authorList>
            <person name="Tan M.H."/>
            <person name="Gan H.M."/>
            <person name="Croft L.J."/>
            <person name="Austin C.M."/>
        </authorList>
    </citation>
    <scope>NUCLEOTIDE SEQUENCE [LARGE SCALE GENOMIC DNA]</scope>
    <source>
        <strain evidence="9">Aro1</strain>
    </source>
</reference>
<dbReference type="SUPFAM" id="SSF49758">
    <property type="entry name" value="Calpain large subunit, middle domain (domain III)"/>
    <property type="match status" value="1"/>
</dbReference>
<dbReference type="PANTHER" id="PTHR10183:SF393">
    <property type="entry name" value="CALPAIN-LIKE ISOFORM X1"/>
    <property type="match status" value="1"/>
</dbReference>
<evidence type="ECO:0000256" key="2">
    <source>
        <dbReference type="ARBA" id="ARBA00022670"/>
    </source>
</evidence>
<dbReference type="InterPro" id="IPR018247">
    <property type="entry name" value="EF_Hand_1_Ca_BS"/>
</dbReference>
<dbReference type="InterPro" id="IPR022682">
    <property type="entry name" value="Calpain_domain_III"/>
</dbReference>
<comment type="similarity">
    <text evidence="1">Belongs to the peptidase C2 family.</text>
</comment>
<evidence type="ECO:0000256" key="6">
    <source>
        <dbReference type="PROSITE-ProRule" id="PRU00239"/>
    </source>
</evidence>
<dbReference type="PANTHER" id="PTHR10183">
    <property type="entry name" value="CALPAIN"/>
    <property type="match status" value="1"/>
</dbReference>
<organism evidence="9 10">
    <name type="scientific">Scleropages formosus</name>
    <name type="common">Asian bonytongue</name>
    <name type="synonym">Osteoglossum formosum</name>
    <dbReference type="NCBI Taxonomy" id="113540"/>
    <lineage>
        <taxon>Eukaryota</taxon>
        <taxon>Metazoa</taxon>
        <taxon>Chordata</taxon>
        <taxon>Craniata</taxon>
        <taxon>Vertebrata</taxon>
        <taxon>Euteleostomi</taxon>
        <taxon>Actinopterygii</taxon>
        <taxon>Neopterygii</taxon>
        <taxon>Teleostei</taxon>
        <taxon>Osteoglossocephala</taxon>
        <taxon>Osteoglossomorpha</taxon>
        <taxon>Osteoglossiformes</taxon>
        <taxon>Osteoglossidae</taxon>
        <taxon>Scleropages</taxon>
    </lineage>
</organism>
<dbReference type="Pfam" id="PF00648">
    <property type="entry name" value="Peptidase_C2"/>
    <property type="match status" value="1"/>
</dbReference>
<evidence type="ECO:0000259" key="8">
    <source>
        <dbReference type="PROSITE" id="PS50203"/>
    </source>
</evidence>
<feature type="active site" evidence="5 6">
    <location>
        <position position="92"/>
    </location>
</feature>
<feature type="active site" evidence="5 6">
    <location>
        <position position="250"/>
    </location>
</feature>
<feature type="region of interest" description="Disordered" evidence="7">
    <location>
        <begin position="393"/>
        <end position="425"/>
    </location>
</feature>
<dbReference type="InterPro" id="IPR001300">
    <property type="entry name" value="Peptidase_C2_calpain_cat"/>
</dbReference>
<gene>
    <name evidence="9" type="ORF">Z043_108589</name>
</gene>
<evidence type="ECO:0000313" key="9">
    <source>
        <dbReference type="EMBL" id="KPP72414.1"/>
    </source>
</evidence>
<accession>A0A0P7YW81</accession>
<dbReference type="Gene3D" id="3.90.70.10">
    <property type="entry name" value="Cysteine proteinases"/>
    <property type="match status" value="1"/>
</dbReference>
<dbReference type="AlphaFoldDB" id="A0A0P7YW81"/>
<dbReference type="SMART" id="SM00230">
    <property type="entry name" value="CysPc"/>
    <property type="match status" value="1"/>
</dbReference>
<dbReference type="InterPro" id="IPR036213">
    <property type="entry name" value="Calpain_III_sf"/>
</dbReference>
<dbReference type="STRING" id="113540.ENSSFOP00015057172"/>
<dbReference type="InterPro" id="IPR022683">
    <property type="entry name" value="Calpain_III"/>
</dbReference>
<dbReference type="InterPro" id="IPR000169">
    <property type="entry name" value="Pept_cys_AS"/>
</dbReference>
<sequence>MASSALEPGSAANPHKFRNQDYESLRDGCVKSGSLFSDPHFPADQRSMGMAPDADPKNAIRWLRPKEISKDAVFIEGTTGTTDICQGQLGDCWLLAALSSLTLHPTLFAKVVPSDQSLTESYAGIFHFRFWQYGDWVEVVVDDFLPVRNGRLLFSHSRTLNEFWSALVEKAYAKMAGSYSSLKGGNISEGMEDFTGGIARSLKISSRTPLALWKLITASLSRGTLLSCFIQVANVREIGTVTPQGLVKGHAYAITHSDKVYNKSGEVFLLKLRNPWGFVEYCGPWSDKCKNWDEVDSAEKKRLELIKVEDGEFWISTEDFSTLFHTVELCSVNPDSLAVDEEGQYSSPSSWTITSYQGAWVPGCSAGGSSKYERSFWKNPQFRLTISELDDYEDEDEYSADEEDGKTDALTLAPTTKPKDKATAKPKEKVMKCTMVAEVLQKYRRQKDKTNFLQIAFHIYMLAGESKPLGQKFFSSRLPVARSGKYQALRGIRRKVRLNPGTYVVVVSTCQPNQQGDFFLRLFSKTGNTLRDPDFTCISSFATDERLDAVELMKLLNTGKRAGIAPEGESTDPRERVPSLGHTGALDRWQSHSIFIKYDEDSSGTMSPFDLSLGLQAAEGCSTWSLVFHKRLSSPKRVNEPRCPCLTTLRLFCSSRVFVVLPGLECDKPVLQLLWERVGAGLSQLPFHGFISCVVKLRVLFGRQP</sequence>
<dbReference type="PROSITE" id="PS00139">
    <property type="entry name" value="THIOL_PROTEASE_CYS"/>
    <property type="match status" value="1"/>
</dbReference>
<feature type="active site" evidence="5 6">
    <location>
        <position position="274"/>
    </location>
</feature>
<keyword evidence="3 6" id="KW-0378">Hydrolase</keyword>
<evidence type="ECO:0000256" key="7">
    <source>
        <dbReference type="SAM" id="MobiDB-lite"/>
    </source>
</evidence>
<keyword evidence="4 6" id="KW-0788">Thiol protease</keyword>
<keyword evidence="2 6" id="KW-0645">Protease</keyword>
<dbReference type="SUPFAM" id="SSF54001">
    <property type="entry name" value="Cysteine proteinases"/>
    <property type="match status" value="1"/>
</dbReference>
<evidence type="ECO:0000256" key="3">
    <source>
        <dbReference type="ARBA" id="ARBA00022801"/>
    </source>
</evidence>
<evidence type="ECO:0000256" key="5">
    <source>
        <dbReference type="PIRSR" id="PIRSR622684-1"/>
    </source>
</evidence>
<feature type="domain" description="Calpain catalytic" evidence="8">
    <location>
        <begin position="35"/>
        <end position="333"/>
    </location>
</feature>
<dbReference type="SMART" id="SM00720">
    <property type="entry name" value="calpain_III"/>
    <property type="match status" value="1"/>
</dbReference>
<dbReference type="FunFam" id="3.90.70.10:FF:000001">
    <property type="entry name" value="Calpain-1 catalytic subunit"/>
    <property type="match status" value="1"/>
</dbReference>
<dbReference type="Pfam" id="PF01067">
    <property type="entry name" value="Calpain_III"/>
    <property type="match status" value="1"/>
</dbReference>
<comment type="caution">
    <text evidence="9">The sequence shown here is derived from an EMBL/GenBank/DDBJ whole genome shotgun (WGS) entry which is preliminary data.</text>
</comment>
<feature type="compositionally biased region" description="Acidic residues" evidence="7">
    <location>
        <begin position="393"/>
        <end position="405"/>
    </location>
</feature>
<dbReference type="PRINTS" id="PR00704">
    <property type="entry name" value="CALPAIN"/>
</dbReference>
<dbReference type="GO" id="GO:0005737">
    <property type="term" value="C:cytoplasm"/>
    <property type="evidence" value="ECO:0007669"/>
    <property type="project" value="TreeGrafter"/>
</dbReference>
<evidence type="ECO:0000256" key="1">
    <source>
        <dbReference type="ARBA" id="ARBA00007623"/>
    </source>
</evidence>
<dbReference type="InterPro" id="IPR038765">
    <property type="entry name" value="Papain-like_cys_pep_sf"/>
</dbReference>
<dbReference type="Proteomes" id="UP000034805">
    <property type="component" value="Unassembled WGS sequence"/>
</dbReference>
<dbReference type="FunFam" id="2.60.120.380:FF:000011">
    <property type="entry name" value="Calpain 12"/>
    <property type="match status" value="1"/>
</dbReference>
<evidence type="ECO:0000313" key="10">
    <source>
        <dbReference type="Proteomes" id="UP000034805"/>
    </source>
</evidence>
<dbReference type="GO" id="GO:0006508">
    <property type="term" value="P:proteolysis"/>
    <property type="evidence" value="ECO:0007669"/>
    <property type="project" value="UniProtKB-KW"/>
</dbReference>
<dbReference type="PROSITE" id="PS00018">
    <property type="entry name" value="EF_HAND_1"/>
    <property type="match status" value="1"/>
</dbReference>
<dbReference type="Gene3D" id="2.60.120.380">
    <property type="match status" value="1"/>
</dbReference>
<protein>
    <submittedName>
        <fullName evidence="9">Calpain-like</fullName>
    </submittedName>
</protein>
<proteinExistence type="inferred from homology"/>